<dbReference type="HOGENOM" id="CLU_2997952_0_0_1"/>
<proteinExistence type="predicted"/>
<name>A0A0C9UA90_SPHS4</name>
<gene>
    <name evidence="1" type="ORF">M422DRAFT_277149</name>
</gene>
<keyword evidence="2" id="KW-1185">Reference proteome</keyword>
<evidence type="ECO:0000313" key="1">
    <source>
        <dbReference type="EMBL" id="KIJ22426.1"/>
    </source>
</evidence>
<protein>
    <submittedName>
        <fullName evidence="1">Unplaced genomic scaffold SPHSTscaffold_1187, whole genome shotgun sequence</fullName>
    </submittedName>
</protein>
<dbReference type="AlphaFoldDB" id="A0A0C9UA90"/>
<reference evidence="1 2" key="1">
    <citation type="submission" date="2014-06" db="EMBL/GenBank/DDBJ databases">
        <title>Evolutionary Origins and Diversification of the Mycorrhizal Mutualists.</title>
        <authorList>
            <consortium name="DOE Joint Genome Institute"/>
            <consortium name="Mycorrhizal Genomics Consortium"/>
            <person name="Kohler A."/>
            <person name="Kuo A."/>
            <person name="Nagy L.G."/>
            <person name="Floudas D."/>
            <person name="Copeland A."/>
            <person name="Barry K.W."/>
            <person name="Cichocki N."/>
            <person name="Veneault-Fourrey C."/>
            <person name="LaButti K."/>
            <person name="Lindquist E.A."/>
            <person name="Lipzen A."/>
            <person name="Lundell T."/>
            <person name="Morin E."/>
            <person name="Murat C."/>
            <person name="Riley R."/>
            <person name="Ohm R."/>
            <person name="Sun H."/>
            <person name="Tunlid A."/>
            <person name="Henrissat B."/>
            <person name="Grigoriev I.V."/>
            <person name="Hibbett D.S."/>
            <person name="Martin F."/>
        </authorList>
    </citation>
    <scope>NUCLEOTIDE SEQUENCE [LARGE SCALE GENOMIC DNA]</scope>
    <source>
        <strain evidence="1 2">SS14</strain>
    </source>
</reference>
<sequence length="57" mass="6090">MFSFIYCTVIGTFGGRGGAASKTSLDHGRFIMSNGHDEVPSDTLSASVHTTSMLKHQ</sequence>
<dbReference type="Proteomes" id="UP000054279">
    <property type="component" value="Unassembled WGS sequence"/>
</dbReference>
<organism evidence="1 2">
    <name type="scientific">Sphaerobolus stellatus (strain SS14)</name>
    <dbReference type="NCBI Taxonomy" id="990650"/>
    <lineage>
        <taxon>Eukaryota</taxon>
        <taxon>Fungi</taxon>
        <taxon>Dikarya</taxon>
        <taxon>Basidiomycota</taxon>
        <taxon>Agaricomycotina</taxon>
        <taxon>Agaricomycetes</taxon>
        <taxon>Phallomycetidae</taxon>
        <taxon>Geastrales</taxon>
        <taxon>Sphaerobolaceae</taxon>
        <taxon>Sphaerobolus</taxon>
    </lineage>
</organism>
<dbReference type="EMBL" id="KN838262">
    <property type="protein sequence ID" value="KIJ22426.1"/>
    <property type="molecule type" value="Genomic_DNA"/>
</dbReference>
<accession>A0A0C9UA90</accession>
<evidence type="ECO:0000313" key="2">
    <source>
        <dbReference type="Proteomes" id="UP000054279"/>
    </source>
</evidence>